<dbReference type="eggNOG" id="COG0718">
    <property type="taxonomic scope" value="Bacteria"/>
</dbReference>
<dbReference type="PANTHER" id="PTHR33449:SF1">
    <property type="entry name" value="NUCLEOID-ASSOCIATED PROTEIN YBAB"/>
    <property type="match status" value="1"/>
</dbReference>
<reference evidence="5 6" key="1">
    <citation type="submission" date="2007-06" db="EMBL/GenBank/DDBJ databases">
        <title>Complete sequence of Clostridium beijerinckii NCIMB 8052.</title>
        <authorList>
            <consortium name="US DOE Joint Genome Institute"/>
            <person name="Copeland A."/>
            <person name="Lucas S."/>
            <person name="Lapidus A."/>
            <person name="Barry K."/>
            <person name="Detter J.C."/>
            <person name="Glavina del Rio T."/>
            <person name="Hammon N."/>
            <person name="Israni S."/>
            <person name="Dalin E."/>
            <person name="Tice H."/>
            <person name="Pitluck S."/>
            <person name="Sims D."/>
            <person name="Brettin T."/>
            <person name="Bruce D."/>
            <person name="Tapia R."/>
            <person name="Brainard J."/>
            <person name="Schmutz J."/>
            <person name="Larimer F."/>
            <person name="Land M."/>
            <person name="Hauser L."/>
            <person name="Kyrpides N."/>
            <person name="Mikhailova N."/>
            <person name="Bennet G."/>
            <person name="Cann I."/>
            <person name="Chen J.-S."/>
            <person name="Contreras A.L."/>
            <person name="Jones D."/>
            <person name="Kashket E."/>
            <person name="Mitchell W."/>
            <person name="Stoddard S."/>
            <person name="Schwarz W."/>
            <person name="Qureshi N."/>
            <person name="Young M."/>
            <person name="Shi Z."/>
            <person name="Ezeji T."/>
            <person name="White B."/>
            <person name="Blaschek H."/>
            <person name="Richardson P."/>
        </authorList>
    </citation>
    <scope>NUCLEOTIDE SEQUENCE [LARGE SCALE GENOMIC DNA]</scope>
    <source>
        <strain evidence="6">ATCC 51743 / NCIMB 8052</strain>
    </source>
</reference>
<dbReference type="HAMAP" id="MF_00274">
    <property type="entry name" value="DNA_YbaB_EbfC"/>
    <property type="match status" value="1"/>
</dbReference>
<dbReference type="InterPro" id="IPR004401">
    <property type="entry name" value="YbaB/EbfC"/>
</dbReference>
<comment type="subunit">
    <text evidence="2">Homodimer.</text>
</comment>
<sequence length="124" mass="13306">MNEIQERGGFFMAKGGFPGGFGGGNMNNLMKQAQKLQKQMEDMQKELETKEFEASVGGGAVVVKVTGKKEVSSINIKPEVVDADDVEMLEDLVMSAVNEALRKAEEETSSKMGKLTGGMPGGLF</sequence>
<evidence type="ECO:0000256" key="3">
    <source>
        <dbReference type="SAM" id="Coils"/>
    </source>
</evidence>
<feature type="coiled-coil region" evidence="3">
    <location>
        <begin position="26"/>
        <end position="53"/>
    </location>
</feature>
<dbReference type="PANTHER" id="PTHR33449">
    <property type="entry name" value="NUCLEOID-ASSOCIATED PROTEIN YBAB"/>
    <property type="match status" value="1"/>
</dbReference>
<gene>
    <name evidence="5" type="ordered locus">Cbei_4950</name>
</gene>
<dbReference type="PIRSF" id="PIRSF004555">
    <property type="entry name" value="UCP004555"/>
    <property type="match status" value="1"/>
</dbReference>
<dbReference type="EMBL" id="CP000721">
    <property type="protein sequence ID" value="ABR37056.1"/>
    <property type="molecule type" value="Genomic_DNA"/>
</dbReference>
<protein>
    <recommendedName>
        <fullName evidence="2">Nucleoid-associated protein Cbei_4950</fullName>
    </recommendedName>
</protein>
<dbReference type="GO" id="GO:0043590">
    <property type="term" value="C:bacterial nucleoid"/>
    <property type="evidence" value="ECO:0007669"/>
    <property type="project" value="UniProtKB-UniRule"/>
</dbReference>
<keyword evidence="1 2" id="KW-0238">DNA-binding</keyword>
<organism evidence="5 6">
    <name type="scientific">Clostridium beijerinckii (strain ATCC 51743 / NCIMB 8052)</name>
    <name type="common">Clostridium acetobutylicum</name>
    <dbReference type="NCBI Taxonomy" id="290402"/>
    <lineage>
        <taxon>Bacteria</taxon>
        <taxon>Bacillati</taxon>
        <taxon>Bacillota</taxon>
        <taxon>Clostridia</taxon>
        <taxon>Eubacteriales</taxon>
        <taxon>Clostridiaceae</taxon>
        <taxon>Clostridium</taxon>
    </lineage>
</organism>
<accession>A6M376</accession>
<comment type="similarity">
    <text evidence="2">Belongs to the YbaB/EbfC family.</text>
</comment>
<evidence type="ECO:0000256" key="4">
    <source>
        <dbReference type="SAM" id="MobiDB-lite"/>
    </source>
</evidence>
<evidence type="ECO:0000313" key="6">
    <source>
        <dbReference type="Proteomes" id="UP000000565"/>
    </source>
</evidence>
<reference evidence="5 6" key="2">
    <citation type="journal article" date="2011" name="BMC Genomics">
        <title>Single-nucleotide resolution analysis of the transcriptome structure of Clostridium beijerinckii NCIMB 8052 using RNA-Seq.</title>
        <authorList>
            <person name="Wang Y."/>
            <person name="Li X."/>
            <person name="Mao Y."/>
            <person name="Blaschek H.P."/>
        </authorList>
    </citation>
    <scope>NUCLEOTIDE SEQUENCE [LARGE SCALE GENOMIC DNA]</scope>
    <source>
        <strain evidence="6">ATCC 51743 / NCIMB 8052</strain>
    </source>
</reference>
<dbReference type="Gene3D" id="3.30.1310.10">
    <property type="entry name" value="Nucleoid-associated protein YbaB-like domain"/>
    <property type="match status" value="1"/>
</dbReference>
<evidence type="ECO:0000313" key="5">
    <source>
        <dbReference type="EMBL" id="ABR37056.1"/>
    </source>
</evidence>
<dbReference type="Proteomes" id="UP000000565">
    <property type="component" value="Chromosome"/>
</dbReference>
<dbReference type="HOGENOM" id="CLU_140930_2_0_9"/>
<keyword evidence="2" id="KW-0963">Cytoplasm</keyword>
<feature type="region of interest" description="Disordered" evidence="4">
    <location>
        <begin position="104"/>
        <end position="124"/>
    </location>
</feature>
<dbReference type="AlphaFoldDB" id="A6M376"/>
<comment type="function">
    <text evidence="2">Binds to DNA and alters its conformation. May be involved in regulation of gene expression, nucleoid organization and DNA protection.</text>
</comment>
<dbReference type="InterPro" id="IPR036894">
    <property type="entry name" value="YbaB-like_sf"/>
</dbReference>
<keyword evidence="3" id="KW-0175">Coiled coil</keyword>
<feature type="compositionally biased region" description="Gly residues" evidence="4">
    <location>
        <begin position="115"/>
        <end position="124"/>
    </location>
</feature>
<dbReference type="GO" id="GO:0003677">
    <property type="term" value="F:DNA binding"/>
    <property type="evidence" value="ECO:0007669"/>
    <property type="project" value="UniProtKB-UniRule"/>
</dbReference>
<dbReference type="KEGG" id="cbe:Cbei_4950"/>
<evidence type="ECO:0000256" key="2">
    <source>
        <dbReference type="HAMAP-Rule" id="MF_00274"/>
    </source>
</evidence>
<dbReference type="GO" id="GO:0005829">
    <property type="term" value="C:cytosol"/>
    <property type="evidence" value="ECO:0007669"/>
    <property type="project" value="TreeGrafter"/>
</dbReference>
<dbReference type="SUPFAM" id="SSF82607">
    <property type="entry name" value="YbaB-like"/>
    <property type="match status" value="1"/>
</dbReference>
<dbReference type="NCBIfam" id="TIGR00103">
    <property type="entry name" value="DNA_YbaB_EbfC"/>
    <property type="match status" value="1"/>
</dbReference>
<evidence type="ECO:0000256" key="1">
    <source>
        <dbReference type="ARBA" id="ARBA00023125"/>
    </source>
</evidence>
<dbReference type="Pfam" id="PF02575">
    <property type="entry name" value="YbaB_DNA_bd"/>
    <property type="match status" value="1"/>
</dbReference>
<name>A6M376_CLOB8</name>
<reference evidence="5 6" key="3">
    <citation type="journal article" date="2012" name="BMC Genomics">
        <title>Genome-wide dynamic transcriptional profiling in clostridium beijerinckii NCIMB 8052 using single-nucleotide resolution RNA-Seq.</title>
        <authorList>
            <person name="Wang Y."/>
            <person name="Li X."/>
            <person name="Mao Y."/>
            <person name="Blaschek H.P."/>
        </authorList>
    </citation>
    <scope>NUCLEOTIDE SEQUENCE [LARGE SCALE GENOMIC DNA]</scope>
    <source>
        <strain evidence="6">ATCC 51743 / NCIMB 8052</strain>
    </source>
</reference>
<comment type="subcellular location">
    <subcellularLocation>
        <location evidence="2">Cytoplasm</location>
        <location evidence="2">Nucleoid</location>
    </subcellularLocation>
</comment>
<proteinExistence type="inferred from homology"/>